<feature type="domain" description="HMG box" evidence="4">
    <location>
        <begin position="133"/>
        <end position="199"/>
    </location>
</feature>
<organism evidence="5 6">
    <name type="scientific">Entamoeba nuttalli</name>
    <dbReference type="NCBI Taxonomy" id="412467"/>
    <lineage>
        <taxon>Eukaryota</taxon>
        <taxon>Amoebozoa</taxon>
        <taxon>Evosea</taxon>
        <taxon>Archamoebae</taxon>
        <taxon>Mastigamoebida</taxon>
        <taxon>Entamoebidae</taxon>
        <taxon>Entamoeba</taxon>
    </lineage>
</organism>
<keyword evidence="1" id="KW-0539">Nucleus</keyword>
<dbReference type="Gene3D" id="1.10.30.10">
    <property type="entry name" value="High mobility group box domain"/>
    <property type="match status" value="1"/>
</dbReference>
<feature type="region of interest" description="Disordered" evidence="3">
    <location>
        <begin position="254"/>
        <end position="287"/>
    </location>
</feature>
<feature type="DNA-binding region" description="HMG box" evidence="1">
    <location>
        <begin position="133"/>
        <end position="199"/>
    </location>
</feature>
<feature type="region of interest" description="Disordered" evidence="3">
    <location>
        <begin position="1"/>
        <end position="56"/>
    </location>
</feature>
<dbReference type="Pfam" id="PF00505">
    <property type="entry name" value="HMG_box"/>
    <property type="match status" value="1"/>
</dbReference>
<evidence type="ECO:0000313" key="6">
    <source>
        <dbReference type="Proteomes" id="UP001628156"/>
    </source>
</evidence>
<sequence length="287" mass="32236">MGRSTSSSSSSSESSSSSSSASSSYSEERYSRDKKEKKKSEKKPKKEGARELKRRKKEEIATLSKEIYTMFVKRSLLASGLSEEEAEKKVDKRWKKAGHEVKVVYEQLAYIESVLIGNAAVMKKKRKADTSRRKEDWHPYLLFCKVKRDSVVNDGISGSAVMKRLSVMWKNLSDKEREKYTVLAKENKRKDLEKEANEEKALTTLSSRIITNDLNTPSSQQNLTIPVVSALPIPMNIVTEINLNEEMNLSIPSRLPPTTIQPPLQPSLQASIPRTIAPPAPSSSMSQ</sequence>
<keyword evidence="1" id="KW-0238">DNA-binding</keyword>
<evidence type="ECO:0000256" key="3">
    <source>
        <dbReference type="SAM" id="MobiDB-lite"/>
    </source>
</evidence>
<dbReference type="CDD" id="cd00084">
    <property type="entry name" value="HMG-box_SF"/>
    <property type="match status" value="1"/>
</dbReference>
<dbReference type="InterPro" id="IPR036910">
    <property type="entry name" value="HMG_box_dom_sf"/>
</dbReference>
<dbReference type="EMBL" id="BAAFRS010000054">
    <property type="protein sequence ID" value="GAB1220512.1"/>
    <property type="molecule type" value="Genomic_DNA"/>
</dbReference>
<feature type="compositionally biased region" description="Low complexity" evidence="3">
    <location>
        <begin position="1"/>
        <end position="25"/>
    </location>
</feature>
<dbReference type="SUPFAM" id="SSF47095">
    <property type="entry name" value="HMG-box"/>
    <property type="match status" value="1"/>
</dbReference>
<evidence type="ECO:0000259" key="4">
    <source>
        <dbReference type="PROSITE" id="PS50118"/>
    </source>
</evidence>
<dbReference type="Proteomes" id="UP001628156">
    <property type="component" value="Unassembled WGS sequence"/>
</dbReference>
<dbReference type="InterPro" id="IPR009071">
    <property type="entry name" value="HMG_box_dom"/>
</dbReference>
<evidence type="ECO:0000256" key="1">
    <source>
        <dbReference type="PROSITE-ProRule" id="PRU00267"/>
    </source>
</evidence>
<name>A0ABQ0DCC6_9EUKA</name>
<evidence type="ECO:0000313" key="5">
    <source>
        <dbReference type="EMBL" id="GAB1220512.1"/>
    </source>
</evidence>
<proteinExistence type="predicted"/>
<feature type="coiled-coil region" evidence="2">
    <location>
        <begin position="175"/>
        <end position="202"/>
    </location>
</feature>
<comment type="caution">
    <text evidence="5">The sequence shown here is derived from an EMBL/GenBank/DDBJ whole genome shotgun (WGS) entry which is preliminary data.</text>
</comment>
<protein>
    <recommendedName>
        <fullName evidence="4">HMG box domain-containing protein</fullName>
    </recommendedName>
</protein>
<reference evidence="5 6" key="1">
    <citation type="journal article" date="2019" name="PLoS Negl. Trop. Dis.">
        <title>Whole genome sequencing of Entamoeba nuttalli reveals mammalian host-related molecular signatures and a novel octapeptide-repeat surface protein.</title>
        <authorList>
            <person name="Tanaka M."/>
            <person name="Makiuchi T."/>
            <person name="Komiyama T."/>
            <person name="Shiina T."/>
            <person name="Osaki K."/>
            <person name="Tachibana H."/>
        </authorList>
    </citation>
    <scope>NUCLEOTIDE SEQUENCE [LARGE SCALE GENOMIC DNA]</scope>
    <source>
        <strain evidence="5 6">P19-061405</strain>
    </source>
</reference>
<dbReference type="SMART" id="SM00398">
    <property type="entry name" value="HMG"/>
    <property type="match status" value="1"/>
</dbReference>
<accession>A0ABQ0DCC6</accession>
<keyword evidence="2" id="KW-0175">Coiled coil</keyword>
<evidence type="ECO:0000256" key="2">
    <source>
        <dbReference type="SAM" id="Coils"/>
    </source>
</evidence>
<dbReference type="PROSITE" id="PS50118">
    <property type="entry name" value="HMG_BOX_2"/>
    <property type="match status" value="1"/>
</dbReference>
<gene>
    <name evidence="5" type="ORF">ENUP19_0054G0086</name>
</gene>
<keyword evidence="6" id="KW-1185">Reference proteome</keyword>